<evidence type="ECO:0000259" key="1">
    <source>
        <dbReference type="Pfam" id="PF13963"/>
    </source>
</evidence>
<reference evidence="2 3" key="1">
    <citation type="submission" date="2024-01" db="EMBL/GenBank/DDBJ databases">
        <title>The genomes of 5 underutilized Papilionoideae crops provide insights into root nodulation and disease resistanc.</title>
        <authorList>
            <person name="Jiang F."/>
        </authorList>
    </citation>
    <scope>NUCLEOTIDE SEQUENCE [LARGE SCALE GENOMIC DNA]</scope>
    <source>
        <strain evidence="2">LVBAO_FW01</strain>
        <tissue evidence="2">Leaves</tissue>
    </source>
</reference>
<keyword evidence="3" id="KW-1185">Reference proteome</keyword>
<evidence type="ECO:0000313" key="2">
    <source>
        <dbReference type="EMBL" id="KAK7349812.1"/>
    </source>
</evidence>
<dbReference type="EMBL" id="JAYMYQ010000002">
    <property type="protein sequence ID" value="KAK7349812.1"/>
    <property type="molecule type" value="Genomic_DNA"/>
</dbReference>
<evidence type="ECO:0000313" key="3">
    <source>
        <dbReference type="Proteomes" id="UP001367508"/>
    </source>
</evidence>
<gene>
    <name evidence="2" type="ORF">VNO77_07526</name>
</gene>
<dbReference type="Proteomes" id="UP001367508">
    <property type="component" value="Unassembled WGS sequence"/>
</dbReference>
<accession>A0AAN9M8I7</accession>
<sequence>MFANRLLDEYENGVKKFIKLAVDHAENPDKIICPCLSCCYSRRINVAELKDHLVCYGIDQSYTCWTRHDTYEGDRINDIANAVEEDLQDCPEMFERLGSPLLSSMFPATGFEPNYRPGKRLGALLLSNNMVFSLGNLEPVISLNQAIAFLLSLQNASRNGAEFCFRSTNSVAQTLWSQPFRNEINLHSL</sequence>
<comment type="caution">
    <text evidence="2">The sequence shown here is derived from an EMBL/GenBank/DDBJ whole genome shotgun (WGS) entry which is preliminary data.</text>
</comment>
<organism evidence="2 3">
    <name type="scientific">Canavalia gladiata</name>
    <name type="common">Sword bean</name>
    <name type="synonym">Dolichos gladiatus</name>
    <dbReference type="NCBI Taxonomy" id="3824"/>
    <lineage>
        <taxon>Eukaryota</taxon>
        <taxon>Viridiplantae</taxon>
        <taxon>Streptophyta</taxon>
        <taxon>Embryophyta</taxon>
        <taxon>Tracheophyta</taxon>
        <taxon>Spermatophyta</taxon>
        <taxon>Magnoliopsida</taxon>
        <taxon>eudicotyledons</taxon>
        <taxon>Gunneridae</taxon>
        <taxon>Pentapetalae</taxon>
        <taxon>rosids</taxon>
        <taxon>fabids</taxon>
        <taxon>Fabales</taxon>
        <taxon>Fabaceae</taxon>
        <taxon>Papilionoideae</taxon>
        <taxon>50 kb inversion clade</taxon>
        <taxon>NPAAA clade</taxon>
        <taxon>indigoferoid/millettioid clade</taxon>
        <taxon>Phaseoleae</taxon>
        <taxon>Canavalia</taxon>
    </lineage>
</organism>
<dbReference type="Pfam" id="PF13963">
    <property type="entry name" value="Transpos_assoc"/>
    <property type="match status" value="1"/>
</dbReference>
<proteinExistence type="predicted"/>
<dbReference type="InterPro" id="IPR029480">
    <property type="entry name" value="Transpos_assoc"/>
</dbReference>
<name>A0AAN9M8I7_CANGL</name>
<feature type="domain" description="Transposase-associated" evidence="1">
    <location>
        <begin position="3"/>
        <end position="68"/>
    </location>
</feature>
<protein>
    <recommendedName>
        <fullName evidence="1">Transposase-associated domain-containing protein</fullName>
    </recommendedName>
</protein>
<dbReference type="AlphaFoldDB" id="A0AAN9M8I7"/>